<evidence type="ECO:0000313" key="1">
    <source>
        <dbReference type="EMBL" id="PLW46289.1"/>
    </source>
</evidence>
<dbReference type="AlphaFoldDB" id="A0A2N5VXS1"/>
<evidence type="ECO:0000313" key="3">
    <source>
        <dbReference type="Proteomes" id="UP000235388"/>
    </source>
</evidence>
<reference evidence="3 4" key="1">
    <citation type="submission" date="2017-11" db="EMBL/GenBank/DDBJ databases">
        <title>De novo assembly and phasing of dikaryotic genomes from two isolates of Puccinia coronata f. sp. avenae, the causal agent of oat crown rust.</title>
        <authorList>
            <person name="Miller M.E."/>
            <person name="Zhang Y."/>
            <person name="Omidvar V."/>
            <person name="Sperschneider J."/>
            <person name="Schwessinger B."/>
            <person name="Raley C."/>
            <person name="Palmer J.M."/>
            <person name="Garnica D."/>
            <person name="Upadhyaya N."/>
            <person name="Rathjen J."/>
            <person name="Taylor J.M."/>
            <person name="Park R.F."/>
            <person name="Dodds P.N."/>
            <person name="Hirsch C.D."/>
            <person name="Kianian S.F."/>
            <person name="Figueroa M."/>
        </authorList>
    </citation>
    <scope>NUCLEOTIDE SEQUENCE [LARGE SCALE GENOMIC DNA]</scope>
    <source>
        <strain evidence="2">12NC29</strain>
        <strain evidence="1">12SD80</strain>
    </source>
</reference>
<dbReference type="EMBL" id="PGCJ01000041">
    <property type="protein sequence ID" value="PLW54780.1"/>
    <property type="molecule type" value="Genomic_DNA"/>
</dbReference>
<evidence type="ECO:0000313" key="2">
    <source>
        <dbReference type="EMBL" id="PLW54780.1"/>
    </source>
</evidence>
<keyword evidence="3" id="KW-1185">Reference proteome</keyword>
<dbReference type="Proteomes" id="UP000235392">
    <property type="component" value="Unassembled WGS sequence"/>
</dbReference>
<proteinExistence type="predicted"/>
<dbReference type="EMBL" id="PGCI01000041">
    <property type="protein sequence ID" value="PLW46289.1"/>
    <property type="molecule type" value="Genomic_DNA"/>
</dbReference>
<gene>
    <name evidence="2" type="ORF">PCANC_03696</name>
    <name evidence="1" type="ORF">PCASD_03750</name>
</gene>
<name>A0A2N5VXS1_9BASI</name>
<sequence>MSHERPLIRVWFTRNTRNAQMKRLRTGEGDENRKAMGFTRKQRCMNRSGADIATVTLRQQEVAKKLTTTPREAEVLE</sequence>
<evidence type="ECO:0000313" key="4">
    <source>
        <dbReference type="Proteomes" id="UP000235392"/>
    </source>
</evidence>
<organism evidence="2 3">
    <name type="scientific">Puccinia coronata f. sp. avenae</name>
    <dbReference type="NCBI Taxonomy" id="200324"/>
    <lineage>
        <taxon>Eukaryota</taxon>
        <taxon>Fungi</taxon>
        <taxon>Dikarya</taxon>
        <taxon>Basidiomycota</taxon>
        <taxon>Pucciniomycotina</taxon>
        <taxon>Pucciniomycetes</taxon>
        <taxon>Pucciniales</taxon>
        <taxon>Pucciniaceae</taxon>
        <taxon>Puccinia</taxon>
    </lineage>
</organism>
<dbReference type="Proteomes" id="UP000235388">
    <property type="component" value="Unassembled WGS sequence"/>
</dbReference>
<comment type="caution">
    <text evidence="2">The sequence shown here is derived from an EMBL/GenBank/DDBJ whole genome shotgun (WGS) entry which is preliminary data.</text>
</comment>
<protein>
    <submittedName>
        <fullName evidence="2">Uncharacterized protein</fullName>
    </submittedName>
</protein>
<accession>A0A2N5VXS1</accession>